<keyword evidence="1" id="KW-0472">Membrane</keyword>
<dbReference type="GO" id="GO:0017156">
    <property type="term" value="P:calcium-ion regulated exocytosis"/>
    <property type="evidence" value="ECO:0007669"/>
    <property type="project" value="TreeGrafter"/>
</dbReference>
<dbReference type="InterPro" id="IPR000008">
    <property type="entry name" value="C2_dom"/>
</dbReference>
<dbReference type="AlphaFoldDB" id="A0AAJ7P9Q7"/>
<keyword evidence="1" id="KW-0812">Transmembrane</keyword>
<dbReference type="SUPFAM" id="SSF49562">
    <property type="entry name" value="C2 domain (Calcium/lipid-binding domain, CaLB)"/>
    <property type="match status" value="1"/>
</dbReference>
<name>A0AAJ7P9Q7_9ACAR</name>
<feature type="domain" description="C2" evidence="2">
    <location>
        <begin position="120"/>
        <end position="239"/>
    </location>
</feature>
<dbReference type="GO" id="GO:0005544">
    <property type="term" value="F:calcium-dependent phospholipid binding"/>
    <property type="evidence" value="ECO:0007669"/>
    <property type="project" value="TreeGrafter"/>
</dbReference>
<dbReference type="SMART" id="SM00239">
    <property type="entry name" value="C2"/>
    <property type="match status" value="1"/>
</dbReference>
<dbReference type="InterPro" id="IPR035892">
    <property type="entry name" value="C2_domain_sf"/>
</dbReference>
<sequence length="374" mass="42154">MIFAAIPDSSETTPISTSAKLVACIAVFILLGSLISAMGYYLIRSMTFICSQKKEFEEKPKPPILQFDLTPRITIEESIDFVVPALQSPRTLMAGAGMFESGSTEQLQKNLYEPTARAYRPPSIGFTVEYDREVSSTLTVRLNGAKDIPPSKLGVNPIVKISLSPDKIKHVSRLQRDTIRPVFGDVFQFDLPEDANIETRSLKFTLYDQDKLNKRPLGRAVFPLKKTMHQSERWISLNVQQCRERSYGEVTVQLEQNDALFVCSLLSVRGIPNDIFVHVKLGVYVNHKPYKKVRSSAFQALGGIMSLKERIELQKSDFGRNDLSTLQIIVSLHSRKKRLAKCHIGPRSSVDGMEHWAEMLLRNNAIKAHRFLSG</sequence>
<evidence type="ECO:0000259" key="2">
    <source>
        <dbReference type="PROSITE" id="PS50004"/>
    </source>
</evidence>
<dbReference type="GO" id="GO:0070382">
    <property type="term" value="C:exocytic vesicle"/>
    <property type="evidence" value="ECO:0007669"/>
    <property type="project" value="TreeGrafter"/>
</dbReference>
<dbReference type="GO" id="GO:0005509">
    <property type="term" value="F:calcium ion binding"/>
    <property type="evidence" value="ECO:0007669"/>
    <property type="project" value="TreeGrafter"/>
</dbReference>
<dbReference type="Pfam" id="PF00168">
    <property type="entry name" value="C2"/>
    <property type="match status" value="1"/>
</dbReference>
<feature type="transmembrane region" description="Helical" evidence="1">
    <location>
        <begin position="21"/>
        <end position="43"/>
    </location>
</feature>
<dbReference type="GeneID" id="108864220"/>
<evidence type="ECO:0000313" key="4">
    <source>
        <dbReference type="RefSeq" id="XP_018494939.1"/>
    </source>
</evidence>
<dbReference type="GO" id="GO:0030276">
    <property type="term" value="F:clathrin binding"/>
    <property type="evidence" value="ECO:0007669"/>
    <property type="project" value="TreeGrafter"/>
</dbReference>
<dbReference type="PANTHER" id="PTHR10024">
    <property type="entry name" value="SYNAPTOTAGMIN"/>
    <property type="match status" value="1"/>
</dbReference>
<gene>
    <name evidence="4" type="primary">LOC108864220</name>
</gene>
<dbReference type="PROSITE" id="PS50004">
    <property type="entry name" value="C2"/>
    <property type="match status" value="1"/>
</dbReference>
<dbReference type="Proteomes" id="UP000694867">
    <property type="component" value="Unplaced"/>
</dbReference>
<organism evidence="3 4">
    <name type="scientific">Galendromus occidentalis</name>
    <name type="common">western predatory mite</name>
    <dbReference type="NCBI Taxonomy" id="34638"/>
    <lineage>
        <taxon>Eukaryota</taxon>
        <taxon>Metazoa</taxon>
        <taxon>Ecdysozoa</taxon>
        <taxon>Arthropoda</taxon>
        <taxon>Chelicerata</taxon>
        <taxon>Arachnida</taxon>
        <taxon>Acari</taxon>
        <taxon>Parasitiformes</taxon>
        <taxon>Mesostigmata</taxon>
        <taxon>Gamasina</taxon>
        <taxon>Phytoseioidea</taxon>
        <taxon>Phytoseiidae</taxon>
        <taxon>Typhlodrominae</taxon>
        <taxon>Galendromus</taxon>
    </lineage>
</organism>
<evidence type="ECO:0000313" key="3">
    <source>
        <dbReference type="Proteomes" id="UP000694867"/>
    </source>
</evidence>
<dbReference type="GO" id="GO:0005886">
    <property type="term" value="C:plasma membrane"/>
    <property type="evidence" value="ECO:0007669"/>
    <property type="project" value="TreeGrafter"/>
</dbReference>
<accession>A0AAJ7P9Q7</accession>
<keyword evidence="3" id="KW-1185">Reference proteome</keyword>
<proteinExistence type="predicted"/>
<dbReference type="RefSeq" id="XP_018494939.1">
    <property type="nucleotide sequence ID" value="XM_018639423.1"/>
</dbReference>
<protein>
    <submittedName>
        <fullName evidence="4">Synaptotagmin-8-like</fullName>
    </submittedName>
</protein>
<dbReference type="GO" id="GO:0001786">
    <property type="term" value="F:phosphatidylserine binding"/>
    <property type="evidence" value="ECO:0007669"/>
    <property type="project" value="TreeGrafter"/>
</dbReference>
<reference evidence="4" key="1">
    <citation type="submission" date="2025-08" db="UniProtKB">
        <authorList>
            <consortium name="RefSeq"/>
        </authorList>
    </citation>
    <scope>IDENTIFICATION</scope>
</reference>
<evidence type="ECO:0000256" key="1">
    <source>
        <dbReference type="SAM" id="Phobius"/>
    </source>
</evidence>
<dbReference type="Gene3D" id="2.60.40.150">
    <property type="entry name" value="C2 domain"/>
    <property type="match status" value="1"/>
</dbReference>
<keyword evidence="1" id="KW-1133">Transmembrane helix</keyword>
<dbReference type="KEGG" id="goe:108864220"/>
<dbReference type="GO" id="GO:0000149">
    <property type="term" value="F:SNARE binding"/>
    <property type="evidence" value="ECO:0007669"/>
    <property type="project" value="TreeGrafter"/>
</dbReference>